<dbReference type="SUPFAM" id="SSF54897">
    <property type="entry name" value="Protease propeptides/inhibitors"/>
    <property type="match status" value="1"/>
</dbReference>
<dbReference type="Gene3D" id="3.40.50.200">
    <property type="entry name" value="Peptidase S8/S53 domain"/>
    <property type="match status" value="1"/>
</dbReference>
<feature type="chain" id="PRO_5015642217" evidence="9">
    <location>
        <begin position="30"/>
        <end position="677"/>
    </location>
</feature>
<dbReference type="SMART" id="SM00944">
    <property type="entry name" value="Pro-kuma_activ"/>
    <property type="match status" value="1"/>
</dbReference>
<keyword evidence="9" id="KW-0732">Signal</keyword>
<feature type="active site" description="Charge relay system" evidence="8">
    <location>
        <position position="319"/>
    </location>
</feature>
<dbReference type="Pfam" id="PF09286">
    <property type="entry name" value="Pro-kuma_activ"/>
    <property type="match status" value="1"/>
</dbReference>
<sequence length="677" mass="73457">MHVGVLTFVHIAATLAGTALGLAVPHTHAVHERRRVPHPRINQRVSADVLLPMRVGLKANAEALRSAEDWLMEVSHPSSPKFGQHWTSAEVIEAFGPSSETIETVAAWLGESGIAKERITHSDNKGWFAFDATVEEAERLLHTEFFHDGIEEDRGSMVGCNEYHLPKHIQDHVDYITPGVRGTLMDLHPSSQWKRAAAEGKRATSPSTPRHGKLMPKGAKLRNVDVVVGGLNLTLDTCDEYVLPECIQALYNFTAPEPNSTVSANNSLGIFEEGDFYAQDDFDTFFTLLTPYIPNGTHPIHDFVDGAKAPVVQALAGGESDLDFELAYPIIYPQTTTLYQTDDLYYAEGGASGIFNTFLDALDGSYCTYSAYNETGDDPTLDPVYPDPRPGGYKGELECGVYEPTNVITISYGVYENDLPYYYQERQCNEFLKLGLQGVSIFVASGDTGVGGYPDGTYGDGPAYGCLRDDDVFAPTQPNSCPWLTNVGATQINSGSSVYDAEVAADQNLSGFNYSSSGGFSNIFGIPSYQTDAIATYFADHDPSYPYYYDGNYLNATNGGLYNRNGRGIPDVAANGLNLAVVVEGDFTLEDGTSASSPIFASLINRIIEERIKVGKGSLGFINPTLYANPQVFHDITAGYNPGCGTLGFEAVSGWDPVTGLGTPDYPQLLELFLGLP</sequence>
<dbReference type="InParanoid" id="A0A2T3AHW8"/>
<dbReference type="GO" id="GO:0046872">
    <property type="term" value="F:metal ion binding"/>
    <property type="evidence" value="ECO:0007669"/>
    <property type="project" value="UniProtKB-UniRule"/>
</dbReference>
<dbReference type="EMBL" id="KZ678388">
    <property type="protein sequence ID" value="PSR97824.1"/>
    <property type="molecule type" value="Genomic_DNA"/>
</dbReference>
<dbReference type="GO" id="GO:0004252">
    <property type="term" value="F:serine-type endopeptidase activity"/>
    <property type="evidence" value="ECO:0007669"/>
    <property type="project" value="UniProtKB-UniRule"/>
</dbReference>
<evidence type="ECO:0000313" key="11">
    <source>
        <dbReference type="EMBL" id="PSR97824.1"/>
    </source>
</evidence>
<keyword evidence="7" id="KW-0865">Zymogen</keyword>
<keyword evidence="12" id="KW-1185">Reference proteome</keyword>
<keyword evidence="2 8" id="KW-0645">Protease</keyword>
<dbReference type="AlphaFoldDB" id="A0A2T3AHW8"/>
<feature type="binding site" evidence="8">
    <location>
        <position position="636"/>
    </location>
    <ligand>
        <name>Ca(2+)</name>
        <dbReference type="ChEBI" id="CHEBI:29108"/>
    </ligand>
</feature>
<accession>A0A2T3AHW8</accession>
<feature type="domain" description="Peptidase S53" evidence="10">
    <location>
        <begin position="241"/>
        <end position="676"/>
    </location>
</feature>
<feature type="signal peptide" evidence="9">
    <location>
        <begin position="1"/>
        <end position="29"/>
    </location>
</feature>
<feature type="active site" description="Charge relay system" evidence="8">
    <location>
        <position position="323"/>
    </location>
</feature>
<dbReference type="PROSITE" id="PS51695">
    <property type="entry name" value="SEDOLISIN"/>
    <property type="match status" value="1"/>
</dbReference>
<gene>
    <name evidence="11" type="ORF">BD289DRAFT_450733</name>
</gene>
<keyword evidence="3 8" id="KW-0479">Metal-binding</keyword>
<dbReference type="SUPFAM" id="SSF52743">
    <property type="entry name" value="Subtilisin-like"/>
    <property type="match status" value="1"/>
</dbReference>
<protein>
    <submittedName>
        <fullName evidence="11">Putative protease S8 tripeptidyl peptidase I</fullName>
    </submittedName>
</protein>
<feature type="active site" description="Charge relay system" evidence="8">
    <location>
        <position position="594"/>
    </location>
</feature>
<dbReference type="InterPro" id="IPR015366">
    <property type="entry name" value="S53_propep"/>
</dbReference>
<reference evidence="11 12" key="1">
    <citation type="journal article" date="2018" name="Mycol. Prog.">
        <title>Coniella lustricola, a new species from submerged detritus.</title>
        <authorList>
            <person name="Raudabaugh D.B."/>
            <person name="Iturriaga T."/>
            <person name="Carver A."/>
            <person name="Mondo S."/>
            <person name="Pangilinan J."/>
            <person name="Lipzen A."/>
            <person name="He G."/>
            <person name="Amirebrahimi M."/>
            <person name="Grigoriev I.V."/>
            <person name="Miller A.N."/>
        </authorList>
    </citation>
    <scope>NUCLEOTIDE SEQUENCE [LARGE SCALE GENOMIC DNA]</scope>
    <source>
        <strain evidence="11 12">B22-T-1</strain>
    </source>
</reference>
<evidence type="ECO:0000313" key="12">
    <source>
        <dbReference type="Proteomes" id="UP000241462"/>
    </source>
</evidence>
<comment type="cofactor">
    <cofactor evidence="8">
        <name>Ca(2+)</name>
        <dbReference type="ChEBI" id="CHEBI:29108"/>
    </cofactor>
    <text evidence="8">Binds 1 Ca(2+) ion per subunit.</text>
</comment>
<keyword evidence="4 8" id="KW-0378">Hydrolase</keyword>
<dbReference type="PANTHER" id="PTHR14218">
    <property type="entry name" value="PROTEASE S8 TRIPEPTIDYL PEPTIDASE I CLN2"/>
    <property type="match status" value="1"/>
</dbReference>
<evidence type="ECO:0000256" key="1">
    <source>
        <dbReference type="ARBA" id="ARBA00004239"/>
    </source>
</evidence>
<dbReference type="STRING" id="2025994.A0A2T3AHW8"/>
<feature type="binding site" evidence="8">
    <location>
        <position position="635"/>
    </location>
    <ligand>
        <name>Ca(2+)</name>
        <dbReference type="ChEBI" id="CHEBI:29108"/>
    </ligand>
</feature>
<evidence type="ECO:0000256" key="2">
    <source>
        <dbReference type="ARBA" id="ARBA00022670"/>
    </source>
</evidence>
<organism evidence="11 12">
    <name type="scientific">Coniella lustricola</name>
    <dbReference type="NCBI Taxonomy" id="2025994"/>
    <lineage>
        <taxon>Eukaryota</taxon>
        <taxon>Fungi</taxon>
        <taxon>Dikarya</taxon>
        <taxon>Ascomycota</taxon>
        <taxon>Pezizomycotina</taxon>
        <taxon>Sordariomycetes</taxon>
        <taxon>Sordariomycetidae</taxon>
        <taxon>Diaporthales</taxon>
        <taxon>Schizoparmaceae</taxon>
        <taxon>Coniella</taxon>
    </lineage>
</organism>
<evidence type="ECO:0000256" key="6">
    <source>
        <dbReference type="ARBA" id="ARBA00022837"/>
    </source>
</evidence>
<feature type="binding site" evidence="8">
    <location>
        <position position="654"/>
    </location>
    <ligand>
        <name>Ca(2+)</name>
        <dbReference type="ChEBI" id="CHEBI:29108"/>
    </ligand>
</feature>
<comment type="subcellular location">
    <subcellularLocation>
        <location evidence="1">Secreted</location>
        <location evidence="1">Extracellular space</location>
    </subcellularLocation>
</comment>
<keyword evidence="6 8" id="KW-0106">Calcium</keyword>
<name>A0A2T3AHW8_9PEZI</name>
<dbReference type="InterPro" id="IPR050819">
    <property type="entry name" value="Tripeptidyl-peptidase_I"/>
</dbReference>
<evidence type="ECO:0000256" key="5">
    <source>
        <dbReference type="ARBA" id="ARBA00022825"/>
    </source>
</evidence>
<evidence type="ECO:0000256" key="3">
    <source>
        <dbReference type="ARBA" id="ARBA00022723"/>
    </source>
</evidence>
<dbReference type="InterPro" id="IPR030400">
    <property type="entry name" value="Sedolisin_dom"/>
</dbReference>
<dbReference type="Proteomes" id="UP000241462">
    <property type="component" value="Unassembled WGS sequence"/>
</dbReference>
<dbReference type="GO" id="GO:0005576">
    <property type="term" value="C:extracellular region"/>
    <property type="evidence" value="ECO:0007669"/>
    <property type="project" value="UniProtKB-SubCell"/>
</dbReference>
<proteinExistence type="predicted"/>
<keyword evidence="5 8" id="KW-0720">Serine protease</keyword>
<dbReference type="GO" id="GO:0006508">
    <property type="term" value="P:proteolysis"/>
    <property type="evidence" value="ECO:0007669"/>
    <property type="project" value="UniProtKB-KW"/>
</dbReference>
<evidence type="ECO:0000259" key="10">
    <source>
        <dbReference type="PROSITE" id="PS51695"/>
    </source>
</evidence>
<dbReference type="CDD" id="cd04056">
    <property type="entry name" value="Peptidases_S53"/>
    <property type="match status" value="1"/>
</dbReference>
<dbReference type="CDD" id="cd11377">
    <property type="entry name" value="Pro-peptidase_S53"/>
    <property type="match status" value="1"/>
</dbReference>
<feature type="binding site" evidence="8">
    <location>
        <position position="656"/>
    </location>
    <ligand>
        <name>Ca(2+)</name>
        <dbReference type="ChEBI" id="CHEBI:29108"/>
    </ligand>
</feature>
<evidence type="ECO:0000256" key="8">
    <source>
        <dbReference type="PROSITE-ProRule" id="PRU01032"/>
    </source>
</evidence>
<evidence type="ECO:0000256" key="9">
    <source>
        <dbReference type="SAM" id="SignalP"/>
    </source>
</evidence>
<dbReference type="GO" id="GO:0008240">
    <property type="term" value="F:tripeptidyl-peptidase activity"/>
    <property type="evidence" value="ECO:0007669"/>
    <property type="project" value="TreeGrafter"/>
</dbReference>
<evidence type="ECO:0000256" key="4">
    <source>
        <dbReference type="ARBA" id="ARBA00022801"/>
    </source>
</evidence>
<dbReference type="OrthoDB" id="409122at2759"/>
<evidence type="ECO:0000256" key="7">
    <source>
        <dbReference type="ARBA" id="ARBA00023145"/>
    </source>
</evidence>
<dbReference type="PANTHER" id="PTHR14218:SF19">
    <property type="entry name" value="SERINE PROTEASE AORO, PUTATIVE (AFU_ORTHOLOGUE AFUA_6G10250)-RELATED"/>
    <property type="match status" value="1"/>
</dbReference>
<dbReference type="InterPro" id="IPR036852">
    <property type="entry name" value="Peptidase_S8/S53_dom_sf"/>
</dbReference>